<protein>
    <recommendedName>
        <fullName evidence="3">WRKY domain-containing protein</fullName>
    </recommendedName>
</protein>
<organism evidence="1 2">
    <name type="scientific">Meloidogyne graminicola</name>
    <dbReference type="NCBI Taxonomy" id="189291"/>
    <lineage>
        <taxon>Eukaryota</taxon>
        <taxon>Metazoa</taxon>
        <taxon>Ecdysozoa</taxon>
        <taxon>Nematoda</taxon>
        <taxon>Chromadorea</taxon>
        <taxon>Rhabditida</taxon>
        <taxon>Tylenchina</taxon>
        <taxon>Tylenchomorpha</taxon>
        <taxon>Tylenchoidea</taxon>
        <taxon>Meloidogynidae</taxon>
        <taxon>Meloidogyninae</taxon>
        <taxon>Meloidogyne</taxon>
    </lineage>
</organism>
<name>A0A8T0A532_9BILA</name>
<reference evidence="1" key="1">
    <citation type="journal article" date="2020" name="Ecol. Evol.">
        <title>Genome structure and content of the rice root-knot nematode (Meloidogyne graminicola).</title>
        <authorList>
            <person name="Phan N.T."/>
            <person name="Danchin E.G.J."/>
            <person name="Klopp C."/>
            <person name="Perfus-Barbeoch L."/>
            <person name="Kozlowski D.K."/>
            <person name="Koutsovoulos G.D."/>
            <person name="Lopez-Roques C."/>
            <person name="Bouchez O."/>
            <person name="Zahm M."/>
            <person name="Besnard G."/>
            <person name="Bellafiore S."/>
        </authorList>
    </citation>
    <scope>NUCLEOTIDE SEQUENCE</scope>
    <source>
        <strain evidence="1">VN-18</strain>
    </source>
</reference>
<evidence type="ECO:0000313" key="2">
    <source>
        <dbReference type="Proteomes" id="UP000605970"/>
    </source>
</evidence>
<dbReference type="Proteomes" id="UP000605970">
    <property type="component" value="Unassembled WGS sequence"/>
</dbReference>
<dbReference type="OrthoDB" id="5856685at2759"/>
<evidence type="ECO:0000313" key="1">
    <source>
        <dbReference type="EMBL" id="KAF7640033.1"/>
    </source>
</evidence>
<dbReference type="EMBL" id="JABEBT010000002">
    <property type="protein sequence ID" value="KAF7640033.1"/>
    <property type="molecule type" value="Genomic_DNA"/>
</dbReference>
<evidence type="ECO:0008006" key="3">
    <source>
        <dbReference type="Google" id="ProtNLM"/>
    </source>
</evidence>
<gene>
    <name evidence="1" type="ORF">Mgra_00000478</name>
</gene>
<sequence>MNQLFDQPEFNLINGFGKEELNEFYKLSSIEQHKVQMEAVAAAAAFLLSFPNENNSTINNKIINENEQKQQQINNNNINQSLRHTPLQPISQKGNRWIHLGTFKNEEELHLVRNKEKVSKRRTEQLKNGVKIRYRCNTWKRTKCAFQMFSFFNPNDGLFDLYECGEHDHSGRRKLEYELYGPTRHRNGNNTALNNLKKEDFNNLIETKINSKKKQRNLKNLKEETLPSSSFYSLFSLKNEIEKKEQIKTLVEEFGMIFNRESENIFSIRRKDKNELILTIEELQTECKIITKELIEKWLKVKYLFFLIK</sequence>
<accession>A0A8T0A532</accession>
<comment type="caution">
    <text evidence="1">The sequence shown here is derived from an EMBL/GenBank/DDBJ whole genome shotgun (WGS) entry which is preliminary data.</text>
</comment>
<proteinExistence type="predicted"/>
<keyword evidence="2" id="KW-1185">Reference proteome</keyword>
<dbReference type="AlphaFoldDB" id="A0A8T0A532"/>